<dbReference type="EMBL" id="CP000230">
    <property type="protein sequence ID" value="ABC23885.1"/>
    <property type="molecule type" value="Genomic_DNA"/>
</dbReference>
<evidence type="ECO:0000313" key="2">
    <source>
        <dbReference type="EMBL" id="ABC23885.1"/>
    </source>
</evidence>
<feature type="domain" description="Glycosyltransferase 2-like" evidence="1">
    <location>
        <begin position="9"/>
        <end position="142"/>
    </location>
</feature>
<dbReference type="PANTHER" id="PTHR43685">
    <property type="entry name" value="GLYCOSYLTRANSFERASE"/>
    <property type="match status" value="1"/>
</dbReference>
<dbReference type="KEGG" id="rru:Rru_A3090"/>
<reference evidence="2 3" key="1">
    <citation type="journal article" date="2011" name="Stand. Genomic Sci.">
        <title>Complete genome sequence of Rhodospirillum rubrum type strain (S1).</title>
        <authorList>
            <person name="Munk A.C."/>
            <person name="Copeland A."/>
            <person name="Lucas S."/>
            <person name="Lapidus A."/>
            <person name="Del Rio T.G."/>
            <person name="Barry K."/>
            <person name="Detter J.C."/>
            <person name="Hammon N."/>
            <person name="Israni S."/>
            <person name="Pitluck S."/>
            <person name="Brettin T."/>
            <person name="Bruce D."/>
            <person name="Han C."/>
            <person name="Tapia R."/>
            <person name="Gilna P."/>
            <person name="Schmutz J."/>
            <person name="Larimer F."/>
            <person name="Land M."/>
            <person name="Kyrpides N.C."/>
            <person name="Mavromatis K."/>
            <person name="Richardson P."/>
            <person name="Rohde M."/>
            <person name="Goker M."/>
            <person name="Klenk H.P."/>
            <person name="Zhang Y."/>
            <person name="Roberts G.P."/>
            <person name="Reslewic S."/>
            <person name="Schwartz D.C."/>
        </authorList>
    </citation>
    <scope>NUCLEOTIDE SEQUENCE [LARGE SCALE GENOMIC DNA]</scope>
    <source>
        <strain evidence="3">ATCC 11170 / ATH 1.1.1 / DSM 467 / LMG 4362 / NCIMB 8255 / S1</strain>
    </source>
</reference>
<dbReference type="HOGENOM" id="CLU_025996_0_7_5"/>
<dbReference type="InterPro" id="IPR001173">
    <property type="entry name" value="Glyco_trans_2-like"/>
</dbReference>
<dbReference type="Proteomes" id="UP000001929">
    <property type="component" value="Chromosome"/>
</dbReference>
<accession>Q2RPR0</accession>
<dbReference type="Gene3D" id="3.90.550.10">
    <property type="entry name" value="Spore Coat Polysaccharide Biosynthesis Protein SpsA, Chain A"/>
    <property type="match status" value="1"/>
</dbReference>
<dbReference type="EnsemblBacteria" id="ABC23885">
    <property type="protein sequence ID" value="ABC23885"/>
    <property type="gene ID" value="Rru_A3090"/>
</dbReference>
<protein>
    <submittedName>
        <fullName evidence="2">Glycosyl transferase, family 2</fullName>
    </submittedName>
</protein>
<dbReference type="RefSeq" id="WP_011390838.1">
    <property type="nucleotide sequence ID" value="NC_007643.1"/>
</dbReference>
<dbReference type="STRING" id="269796.Rru_A3090"/>
<sequence length="310" mass="33134">MNPGGAEVSVVIPAWNAEATLGRALASVRAQTLAPRQVIVVNDGSSDATPEIAARMATKTFPVTVIDRTGRGSGPAAARNAGIAAAGEPFVAFLDADDVWLPDKLARQMAALRASPDAVLCCCDAQWVGEDAPARTAHPTIYEDRPIKGGAEAWKEILLDCYVGTPCVVARRAALIEAGGFDERLVVGEDQDLWIRLALQGPVIALPEVLVRYGLSADSHMARHRALAASLWLPHFEALVSGLGARLSAGERDAILRARLWRMARSVYLDGRKDLGLSLMARAVAHGLPRRARMVFLARARLRSALGRNG</sequence>
<dbReference type="PhylomeDB" id="Q2RPR0"/>
<dbReference type="Pfam" id="PF00535">
    <property type="entry name" value="Glycos_transf_2"/>
    <property type="match status" value="1"/>
</dbReference>
<dbReference type="CAZy" id="GT2">
    <property type="family name" value="Glycosyltransferase Family 2"/>
</dbReference>
<dbReference type="PANTHER" id="PTHR43685:SF2">
    <property type="entry name" value="GLYCOSYLTRANSFERASE 2-LIKE DOMAIN-CONTAINING PROTEIN"/>
    <property type="match status" value="1"/>
</dbReference>
<proteinExistence type="predicted"/>
<name>Q2RPR0_RHORT</name>
<dbReference type="SMR" id="Q2RPR0"/>
<organism evidence="2 3">
    <name type="scientific">Rhodospirillum rubrum (strain ATCC 11170 / ATH 1.1.1 / DSM 467 / LMG 4362 / NCIMB 8255 / S1)</name>
    <dbReference type="NCBI Taxonomy" id="269796"/>
    <lineage>
        <taxon>Bacteria</taxon>
        <taxon>Pseudomonadati</taxon>
        <taxon>Pseudomonadota</taxon>
        <taxon>Alphaproteobacteria</taxon>
        <taxon>Rhodospirillales</taxon>
        <taxon>Rhodospirillaceae</taxon>
        <taxon>Rhodospirillum</taxon>
    </lineage>
</organism>
<dbReference type="CDD" id="cd00761">
    <property type="entry name" value="Glyco_tranf_GTA_type"/>
    <property type="match status" value="1"/>
</dbReference>
<dbReference type="SUPFAM" id="SSF53448">
    <property type="entry name" value="Nucleotide-diphospho-sugar transferases"/>
    <property type="match status" value="1"/>
</dbReference>
<dbReference type="AlphaFoldDB" id="Q2RPR0"/>
<dbReference type="GO" id="GO:0016740">
    <property type="term" value="F:transferase activity"/>
    <property type="evidence" value="ECO:0007669"/>
    <property type="project" value="UniProtKB-KW"/>
</dbReference>
<dbReference type="InterPro" id="IPR029044">
    <property type="entry name" value="Nucleotide-diphossugar_trans"/>
</dbReference>
<evidence type="ECO:0000313" key="3">
    <source>
        <dbReference type="Proteomes" id="UP000001929"/>
    </source>
</evidence>
<gene>
    <name evidence="2" type="ordered locus">Rru_A3090</name>
</gene>
<keyword evidence="2" id="KW-0808">Transferase</keyword>
<dbReference type="PATRIC" id="fig|269796.9.peg.3203"/>
<dbReference type="InterPro" id="IPR050834">
    <property type="entry name" value="Glycosyltransf_2"/>
</dbReference>
<dbReference type="eggNOG" id="COG1216">
    <property type="taxonomic scope" value="Bacteria"/>
</dbReference>
<keyword evidence="3" id="KW-1185">Reference proteome</keyword>
<evidence type="ECO:0000259" key="1">
    <source>
        <dbReference type="Pfam" id="PF00535"/>
    </source>
</evidence>